<evidence type="ECO:0000313" key="2">
    <source>
        <dbReference type="Proteomes" id="UP000679950"/>
    </source>
</evidence>
<organism evidence="1 2">
    <name type="scientific">Lederbergia ruris</name>
    <dbReference type="NCBI Taxonomy" id="217495"/>
    <lineage>
        <taxon>Bacteria</taxon>
        <taxon>Bacillati</taxon>
        <taxon>Bacillota</taxon>
        <taxon>Bacilli</taxon>
        <taxon>Bacillales</taxon>
        <taxon>Bacillaceae</taxon>
        <taxon>Lederbergia</taxon>
    </lineage>
</organism>
<accession>A0ABQ4KF96</accession>
<evidence type="ECO:0000313" key="1">
    <source>
        <dbReference type="EMBL" id="GIN55982.1"/>
    </source>
</evidence>
<protein>
    <submittedName>
        <fullName evidence="1">Uncharacterized protein</fullName>
    </submittedName>
</protein>
<dbReference type="RefSeq" id="WP_212965071.1">
    <property type="nucleotide sequence ID" value="NZ_BORB01000002.1"/>
</dbReference>
<comment type="caution">
    <text evidence="1">The sequence shown here is derived from an EMBL/GenBank/DDBJ whole genome shotgun (WGS) entry which is preliminary data.</text>
</comment>
<dbReference type="Proteomes" id="UP000679950">
    <property type="component" value="Unassembled WGS sequence"/>
</dbReference>
<sequence length="49" mass="5523">MKKFTTLSKFADAGTAAVVRADFKEGATKIPDNTRPYMQEVFKVRGTWI</sequence>
<keyword evidence="2" id="KW-1185">Reference proteome</keyword>
<name>A0ABQ4KF96_9BACI</name>
<dbReference type="EMBL" id="BORB01000002">
    <property type="protein sequence ID" value="GIN55982.1"/>
    <property type="molecule type" value="Genomic_DNA"/>
</dbReference>
<proteinExistence type="predicted"/>
<gene>
    <name evidence="1" type="ORF">J8TS2_03010</name>
</gene>
<reference evidence="1 2" key="1">
    <citation type="submission" date="2021-03" db="EMBL/GenBank/DDBJ databases">
        <title>Antimicrobial resistance genes in bacteria isolated from Japanese honey, and their potential for conferring macrolide and lincosamide resistance in the American foulbrood pathogen Paenibacillus larvae.</title>
        <authorList>
            <person name="Okamoto M."/>
            <person name="Kumagai M."/>
            <person name="Kanamori H."/>
            <person name="Takamatsu D."/>
        </authorList>
    </citation>
    <scope>NUCLEOTIDE SEQUENCE [LARGE SCALE GENOMIC DNA]</scope>
    <source>
        <strain evidence="1 2">J8TS2</strain>
    </source>
</reference>